<dbReference type="PANTHER" id="PTHR15840">
    <property type="entry name" value="CGI-121 FAMILY MEMBER"/>
    <property type="match status" value="1"/>
</dbReference>
<dbReference type="GO" id="GO:0016301">
    <property type="term" value="F:kinase activity"/>
    <property type="evidence" value="ECO:0007669"/>
    <property type="project" value="UniProtKB-KW"/>
</dbReference>
<dbReference type="InterPro" id="IPR036504">
    <property type="entry name" value="CGI121/TPRKB_sf"/>
</dbReference>
<dbReference type="InterPro" id="IPR013926">
    <property type="entry name" value="CGI121/TPRKB"/>
</dbReference>
<evidence type="ECO:0000256" key="1">
    <source>
        <dbReference type="ARBA" id="ARBA00004123"/>
    </source>
</evidence>
<evidence type="ECO:0000313" key="10">
    <source>
        <dbReference type="EMBL" id="KAF2458289.1"/>
    </source>
</evidence>
<dbReference type="AlphaFoldDB" id="A0A6A6P325"/>
<keyword evidence="5" id="KW-0819">tRNA processing</keyword>
<proteinExistence type="inferred from homology"/>
<comment type="function">
    <text evidence="7">Component of the EKC/KEOPS complex that is required for the formation of a threonylcarbamoyl group on adenosine at position 37 (t(6)A37) in tRNAs that read codons beginning with adenine. The complex is probably involved in the transfer of the threonylcarbamoyl moiety of threonylcarbamoyl-AMP (TC-AMP) to the N6 group of A37. CGI121 acts as an allosteric effector that regulates the t(6)A activity of the complex. The EKC/KEOPS complex also promotes both telomere uncapping and telomere elongation. The complex is required for efficient recruitment of transcriptional coactivators. CGI121 is not required for tRNA modification.</text>
</comment>
<reference evidence="10" key="1">
    <citation type="journal article" date="2020" name="Stud. Mycol.">
        <title>101 Dothideomycetes genomes: a test case for predicting lifestyles and emergence of pathogens.</title>
        <authorList>
            <person name="Haridas S."/>
            <person name="Albert R."/>
            <person name="Binder M."/>
            <person name="Bloem J."/>
            <person name="Labutti K."/>
            <person name="Salamov A."/>
            <person name="Andreopoulos B."/>
            <person name="Baker S."/>
            <person name="Barry K."/>
            <person name="Bills G."/>
            <person name="Bluhm B."/>
            <person name="Cannon C."/>
            <person name="Castanera R."/>
            <person name="Culley D."/>
            <person name="Daum C."/>
            <person name="Ezra D."/>
            <person name="Gonzalez J."/>
            <person name="Henrissat B."/>
            <person name="Kuo A."/>
            <person name="Liang C."/>
            <person name="Lipzen A."/>
            <person name="Lutzoni F."/>
            <person name="Magnuson J."/>
            <person name="Mondo S."/>
            <person name="Nolan M."/>
            <person name="Ohm R."/>
            <person name="Pangilinan J."/>
            <person name="Park H.-J."/>
            <person name="Ramirez L."/>
            <person name="Alfaro M."/>
            <person name="Sun H."/>
            <person name="Tritt A."/>
            <person name="Yoshinaga Y."/>
            <person name="Zwiers L.-H."/>
            <person name="Turgeon B."/>
            <person name="Goodwin S."/>
            <person name="Spatafora J."/>
            <person name="Crous P."/>
            <person name="Grigoriev I."/>
        </authorList>
    </citation>
    <scope>NUCLEOTIDE SEQUENCE</scope>
    <source>
        <strain evidence="10">ATCC 16933</strain>
    </source>
</reference>
<comment type="subcellular location">
    <subcellularLocation>
        <location evidence="1">Nucleus</location>
    </subcellularLocation>
</comment>
<accession>A0A6A6P325</accession>
<sequence length="209" mass="23062">MTSIQTLRLPHLPQENPIFAACFVGVQNAAFLRQQLLQGNSEYEYAFLDATTILSVNHLLAAVFRAVNDMLYGRLKSRNVHSEIVYCLSPNNNIAESFRRFGITESTTALLAVKVGMASHPNITAESVVAHLNSAVQGQPVSFNNDELQSLTDLDKLRKFYKLEGPKPQPKRPARQIATNGAQDSLETSAESRLEMECTILGLMALRGS</sequence>
<feature type="compositionally biased region" description="Polar residues" evidence="9">
    <location>
        <begin position="177"/>
        <end position="189"/>
    </location>
</feature>
<dbReference type="PANTHER" id="PTHR15840:SF10">
    <property type="entry name" value="EKC_KEOPS COMPLEX SUBUNIT TPRKB"/>
    <property type="match status" value="1"/>
</dbReference>
<dbReference type="GO" id="GO:0005634">
    <property type="term" value="C:nucleus"/>
    <property type="evidence" value="ECO:0007669"/>
    <property type="project" value="UniProtKB-SubCell"/>
</dbReference>
<dbReference type="Gene3D" id="3.30.2380.10">
    <property type="entry name" value="CGI121/TPRKB"/>
    <property type="match status" value="1"/>
</dbReference>
<keyword evidence="10" id="KW-0418">Kinase</keyword>
<dbReference type="OrthoDB" id="329139at2759"/>
<keyword evidence="11" id="KW-1185">Reference proteome</keyword>
<dbReference type="GO" id="GO:0002949">
    <property type="term" value="P:tRNA threonylcarbamoyladenosine modification"/>
    <property type="evidence" value="ECO:0007669"/>
    <property type="project" value="TreeGrafter"/>
</dbReference>
<dbReference type="GO" id="GO:0000408">
    <property type="term" value="C:EKC/KEOPS complex"/>
    <property type="evidence" value="ECO:0007669"/>
    <property type="project" value="TreeGrafter"/>
</dbReference>
<evidence type="ECO:0000256" key="4">
    <source>
        <dbReference type="ARBA" id="ARBA00016009"/>
    </source>
</evidence>
<name>A0A6A6P325_9PEZI</name>
<evidence type="ECO:0000256" key="8">
    <source>
        <dbReference type="RuleBase" id="RU004398"/>
    </source>
</evidence>
<comment type="similarity">
    <text evidence="2 8">Belongs to the CGI121/TPRKB family.</text>
</comment>
<organism evidence="10 11">
    <name type="scientific">Lineolata rhizophorae</name>
    <dbReference type="NCBI Taxonomy" id="578093"/>
    <lineage>
        <taxon>Eukaryota</taxon>
        <taxon>Fungi</taxon>
        <taxon>Dikarya</taxon>
        <taxon>Ascomycota</taxon>
        <taxon>Pezizomycotina</taxon>
        <taxon>Dothideomycetes</taxon>
        <taxon>Dothideomycetes incertae sedis</taxon>
        <taxon>Lineolatales</taxon>
        <taxon>Lineolataceae</taxon>
        <taxon>Lineolata</taxon>
    </lineage>
</organism>
<gene>
    <name evidence="10" type="ORF">BDY21DRAFT_342081</name>
</gene>
<evidence type="ECO:0000256" key="3">
    <source>
        <dbReference type="ARBA" id="ARBA00015316"/>
    </source>
</evidence>
<dbReference type="GO" id="GO:0005829">
    <property type="term" value="C:cytosol"/>
    <property type="evidence" value="ECO:0007669"/>
    <property type="project" value="TreeGrafter"/>
</dbReference>
<evidence type="ECO:0000256" key="9">
    <source>
        <dbReference type="SAM" id="MobiDB-lite"/>
    </source>
</evidence>
<evidence type="ECO:0000313" key="11">
    <source>
        <dbReference type="Proteomes" id="UP000799766"/>
    </source>
</evidence>
<protein>
    <recommendedName>
        <fullName evidence="4">EKC/KEOPS complex subunit CGI121</fullName>
    </recommendedName>
    <alternativeName>
        <fullName evidence="3">EKC/KEOPS complex subunit cgi121</fullName>
    </alternativeName>
</protein>
<dbReference type="Pfam" id="PF08617">
    <property type="entry name" value="CGI-121"/>
    <property type="match status" value="1"/>
</dbReference>
<evidence type="ECO:0000256" key="7">
    <source>
        <dbReference type="ARBA" id="ARBA00025043"/>
    </source>
</evidence>
<dbReference type="Proteomes" id="UP000799766">
    <property type="component" value="Unassembled WGS sequence"/>
</dbReference>
<evidence type="ECO:0000256" key="2">
    <source>
        <dbReference type="ARBA" id="ARBA00005546"/>
    </source>
</evidence>
<dbReference type="EMBL" id="MU001678">
    <property type="protein sequence ID" value="KAF2458289.1"/>
    <property type="molecule type" value="Genomic_DNA"/>
</dbReference>
<feature type="region of interest" description="Disordered" evidence="9">
    <location>
        <begin position="163"/>
        <end position="189"/>
    </location>
</feature>
<keyword evidence="10" id="KW-0808">Transferase</keyword>
<evidence type="ECO:0000256" key="6">
    <source>
        <dbReference type="ARBA" id="ARBA00023242"/>
    </source>
</evidence>
<evidence type="ECO:0000256" key="5">
    <source>
        <dbReference type="ARBA" id="ARBA00022694"/>
    </source>
</evidence>
<keyword evidence="6 8" id="KW-0539">Nucleus</keyword>
<dbReference type="SUPFAM" id="SSF143870">
    <property type="entry name" value="PF0523-like"/>
    <property type="match status" value="1"/>
</dbReference>